<comment type="similarity">
    <text evidence="2 10">Belongs to the thiolase-like superfamily. Thiolase family.</text>
</comment>
<sequence>MPEAVIVATARSPIGRAFKGSLKEIRPDDLTVQVIQAALAKVPQLDPADIEDLLLGCGLPGGEQGFNLARVVAVKLGLDTLPGATVTRYCSSSLQTTRMAFHAIKAGEGDVFVSAGVEMVSRFTKGNSDSLPDTKDPAFTEAESRTAKRAEGGAAAWRDPREDGELPDVYIAMGQTAENVVQLRGLSRREQDEFGVRSQNLAEQALDNGFWAGDITPVTLPDGTVVSADDGPRRGTTYEVVSQLQPVFRPDGTVTAGNSCPLNDGAAAVVVMSDTKAAELGITPLARIVSTGVGALSPEIMGLGPVEASRRALRRAGLTMEDIDLVEINEAFAAQVIPSARDLGIDFDRLNVNGGAIAVGHPFGMTGARITTTLLNSLAFHDKTLGLETMCVGGGQGMAAVFERLS</sequence>
<feature type="active site" description="Proton acceptor" evidence="9">
    <location>
        <position position="391"/>
    </location>
</feature>
<dbReference type="CDD" id="cd00751">
    <property type="entry name" value="thiolase"/>
    <property type="match status" value="1"/>
</dbReference>
<dbReference type="GO" id="GO:0010124">
    <property type="term" value="P:phenylacetate catabolic process"/>
    <property type="evidence" value="ECO:0007669"/>
    <property type="project" value="TreeGrafter"/>
</dbReference>
<dbReference type="NCBIfam" id="TIGR01930">
    <property type="entry name" value="AcCoA-C-Actrans"/>
    <property type="match status" value="1"/>
</dbReference>
<reference evidence="14 15" key="1">
    <citation type="submission" date="2018-03" db="EMBL/GenBank/DDBJ databases">
        <title>Genomic Encyclopedia of Archaeal and Bacterial Type Strains, Phase II (KMG-II): from individual species to whole genera.</title>
        <authorList>
            <person name="Goeker M."/>
        </authorList>
    </citation>
    <scope>NUCLEOTIDE SEQUENCE [LARGE SCALE GENOMIC DNA]</scope>
    <source>
        <strain evidence="14 15">DSM 45601</strain>
    </source>
</reference>
<comment type="subcellular location">
    <subcellularLocation>
        <location evidence="1">Peroxisome</location>
    </subcellularLocation>
</comment>
<evidence type="ECO:0000259" key="12">
    <source>
        <dbReference type="Pfam" id="PF00108"/>
    </source>
</evidence>
<keyword evidence="15" id="KW-1185">Reference proteome</keyword>
<keyword evidence="5" id="KW-0809">Transit peptide</keyword>
<dbReference type="NCBIfam" id="NF005890">
    <property type="entry name" value="PRK07851.1"/>
    <property type="match status" value="1"/>
</dbReference>
<dbReference type="RefSeq" id="WP_106238329.1">
    <property type="nucleotide sequence ID" value="NZ_PVZC01000001.1"/>
</dbReference>
<proteinExistence type="inferred from homology"/>
<feature type="compositionally biased region" description="Basic and acidic residues" evidence="11">
    <location>
        <begin position="132"/>
        <end position="151"/>
    </location>
</feature>
<keyword evidence="8 10" id="KW-0012">Acyltransferase</keyword>
<name>A0A2T0QD58_9ACTN</name>
<feature type="region of interest" description="Disordered" evidence="11">
    <location>
        <begin position="126"/>
        <end position="161"/>
    </location>
</feature>
<dbReference type="PANTHER" id="PTHR43853">
    <property type="entry name" value="3-KETOACYL-COA THIOLASE, PEROXISOMAL"/>
    <property type="match status" value="1"/>
</dbReference>
<dbReference type="InterPro" id="IPR020613">
    <property type="entry name" value="Thiolase_CS"/>
</dbReference>
<dbReference type="PIRSF" id="PIRSF000429">
    <property type="entry name" value="Ac-CoA_Ac_transf"/>
    <property type="match status" value="1"/>
</dbReference>
<evidence type="ECO:0000256" key="8">
    <source>
        <dbReference type="ARBA" id="ARBA00023315"/>
    </source>
</evidence>
<dbReference type="InterPro" id="IPR002155">
    <property type="entry name" value="Thiolase"/>
</dbReference>
<keyword evidence="6" id="KW-0443">Lipid metabolism</keyword>
<dbReference type="FunFam" id="3.40.47.10:FF:000013">
    <property type="entry name" value="Acetyl-CoA acetyltransferase"/>
    <property type="match status" value="1"/>
</dbReference>
<dbReference type="Pfam" id="PF00108">
    <property type="entry name" value="Thiolase_N"/>
    <property type="match status" value="1"/>
</dbReference>
<evidence type="ECO:0000256" key="10">
    <source>
        <dbReference type="RuleBase" id="RU003557"/>
    </source>
</evidence>
<dbReference type="InterPro" id="IPR050215">
    <property type="entry name" value="Thiolase-like_sf_Thiolase"/>
</dbReference>
<dbReference type="EMBL" id="PVZC01000001">
    <property type="protein sequence ID" value="PRY01867.1"/>
    <property type="molecule type" value="Genomic_DNA"/>
</dbReference>
<feature type="active site" description="Acyl-thioester intermediate" evidence="9">
    <location>
        <position position="90"/>
    </location>
</feature>
<dbReference type="PANTHER" id="PTHR43853:SF8">
    <property type="entry name" value="3-KETOACYL-COA THIOLASE, PEROXISOMAL"/>
    <property type="match status" value="1"/>
</dbReference>
<evidence type="ECO:0000256" key="4">
    <source>
        <dbReference type="ARBA" id="ARBA00022832"/>
    </source>
</evidence>
<dbReference type="PROSITE" id="PS00737">
    <property type="entry name" value="THIOLASE_2"/>
    <property type="match status" value="1"/>
</dbReference>
<gene>
    <name evidence="14" type="ORF">CLV72_101465</name>
</gene>
<evidence type="ECO:0000256" key="5">
    <source>
        <dbReference type="ARBA" id="ARBA00022946"/>
    </source>
</evidence>
<dbReference type="GO" id="GO:0005737">
    <property type="term" value="C:cytoplasm"/>
    <property type="evidence" value="ECO:0007669"/>
    <property type="project" value="UniProtKB-ARBA"/>
</dbReference>
<comment type="caution">
    <text evidence="14">The sequence shown here is derived from an EMBL/GenBank/DDBJ whole genome shotgun (WGS) entry which is preliminary data.</text>
</comment>
<dbReference type="InterPro" id="IPR016039">
    <property type="entry name" value="Thiolase-like"/>
</dbReference>
<evidence type="ECO:0000313" key="15">
    <source>
        <dbReference type="Proteomes" id="UP000237846"/>
    </source>
</evidence>
<organism evidence="14 15">
    <name type="scientific">Allonocardiopsis opalescens</name>
    <dbReference type="NCBI Taxonomy" id="1144618"/>
    <lineage>
        <taxon>Bacteria</taxon>
        <taxon>Bacillati</taxon>
        <taxon>Actinomycetota</taxon>
        <taxon>Actinomycetes</taxon>
        <taxon>Streptosporangiales</taxon>
        <taxon>Allonocardiopsis</taxon>
    </lineage>
</organism>
<evidence type="ECO:0000259" key="13">
    <source>
        <dbReference type="Pfam" id="PF02803"/>
    </source>
</evidence>
<accession>A0A2T0QD58</accession>
<dbReference type="AlphaFoldDB" id="A0A2T0QD58"/>
<keyword evidence="3 10" id="KW-0808">Transferase</keyword>
<dbReference type="SUPFAM" id="SSF53901">
    <property type="entry name" value="Thiolase-like"/>
    <property type="match status" value="2"/>
</dbReference>
<evidence type="ECO:0000256" key="7">
    <source>
        <dbReference type="ARBA" id="ARBA00023140"/>
    </source>
</evidence>
<dbReference type="Pfam" id="PF02803">
    <property type="entry name" value="Thiolase_C"/>
    <property type="match status" value="1"/>
</dbReference>
<evidence type="ECO:0000313" key="14">
    <source>
        <dbReference type="EMBL" id="PRY01867.1"/>
    </source>
</evidence>
<evidence type="ECO:0000256" key="11">
    <source>
        <dbReference type="SAM" id="MobiDB-lite"/>
    </source>
</evidence>
<dbReference type="InterPro" id="IPR020617">
    <property type="entry name" value="Thiolase_C"/>
</dbReference>
<dbReference type="GO" id="GO:0006635">
    <property type="term" value="P:fatty acid beta-oxidation"/>
    <property type="evidence" value="ECO:0007669"/>
    <property type="project" value="TreeGrafter"/>
</dbReference>
<protein>
    <submittedName>
        <fullName evidence="14">Acetyl-CoA C-acetyltransferase</fullName>
    </submittedName>
</protein>
<evidence type="ECO:0000256" key="9">
    <source>
        <dbReference type="PIRSR" id="PIRSR000429-1"/>
    </source>
</evidence>
<feature type="active site" description="Proton acceptor" evidence="9">
    <location>
        <position position="361"/>
    </location>
</feature>
<feature type="domain" description="Thiolase N-terminal" evidence="12">
    <location>
        <begin position="5"/>
        <end position="274"/>
    </location>
</feature>
<evidence type="ECO:0000256" key="6">
    <source>
        <dbReference type="ARBA" id="ARBA00023098"/>
    </source>
</evidence>
<keyword evidence="4" id="KW-0276">Fatty acid metabolism</keyword>
<feature type="domain" description="Thiolase C-terminal" evidence="13">
    <location>
        <begin position="283"/>
        <end position="404"/>
    </location>
</feature>
<keyword evidence="7" id="KW-0576">Peroxisome</keyword>
<dbReference type="InterPro" id="IPR020616">
    <property type="entry name" value="Thiolase_N"/>
</dbReference>
<evidence type="ECO:0000256" key="3">
    <source>
        <dbReference type="ARBA" id="ARBA00022679"/>
    </source>
</evidence>
<dbReference type="Gene3D" id="3.40.47.10">
    <property type="match status" value="1"/>
</dbReference>
<dbReference type="OrthoDB" id="3761315at2"/>
<evidence type="ECO:0000256" key="1">
    <source>
        <dbReference type="ARBA" id="ARBA00004275"/>
    </source>
</evidence>
<evidence type="ECO:0000256" key="2">
    <source>
        <dbReference type="ARBA" id="ARBA00010982"/>
    </source>
</evidence>
<dbReference type="GO" id="GO:0003988">
    <property type="term" value="F:acetyl-CoA C-acyltransferase activity"/>
    <property type="evidence" value="ECO:0007669"/>
    <property type="project" value="TreeGrafter"/>
</dbReference>
<dbReference type="Proteomes" id="UP000237846">
    <property type="component" value="Unassembled WGS sequence"/>
</dbReference>